<proteinExistence type="predicted"/>
<evidence type="ECO:0000313" key="1">
    <source>
        <dbReference type="EMBL" id="MED5016037.1"/>
    </source>
</evidence>
<accession>A0ABU6PMD3</accession>
<keyword evidence="2" id="KW-1185">Reference proteome</keyword>
<name>A0ABU6PMD3_9BACL</name>
<reference evidence="1 2" key="1">
    <citation type="submission" date="2023-03" db="EMBL/GenBank/DDBJ databases">
        <title>Bacillus Genome Sequencing.</title>
        <authorList>
            <person name="Dunlap C."/>
        </authorList>
    </citation>
    <scope>NUCLEOTIDE SEQUENCE [LARGE SCALE GENOMIC DNA]</scope>
    <source>
        <strain evidence="1 2">NRS-52</strain>
    </source>
</reference>
<dbReference type="EMBL" id="JARTLD010000004">
    <property type="protein sequence ID" value="MED5016037.1"/>
    <property type="molecule type" value="Genomic_DNA"/>
</dbReference>
<comment type="caution">
    <text evidence="1">The sequence shown here is derived from an EMBL/GenBank/DDBJ whole genome shotgun (WGS) entry which is preliminary data.</text>
</comment>
<evidence type="ECO:0000313" key="2">
    <source>
        <dbReference type="Proteomes" id="UP001343257"/>
    </source>
</evidence>
<dbReference type="RefSeq" id="WP_328274931.1">
    <property type="nucleotide sequence ID" value="NZ_JARTLD010000004.1"/>
</dbReference>
<organism evidence="1 2">
    <name type="scientific">Paenibacillus chibensis</name>
    <dbReference type="NCBI Taxonomy" id="59846"/>
    <lineage>
        <taxon>Bacteria</taxon>
        <taxon>Bacillati</taxon>
        <taxon>Bacillota</taxon>
        <taxon>Bacilli</taxon>
        <taxon>Bacillales</taxon>
        <taxon>Paenibacillaceae</taxon>
        <taxon>Paenibacillus</taxon>
    </lineage>
</organism>
<sequence>MILKYRTRQEALAGSFDSFMIGADEIVLTSVTLEGIEEGDQVVLAIDATWLKPLCDLGELEFFVKKDAPDGPVVYWTLETCFAKARTRENVTLAGNAGMRHFYLTVKSKEEKARIVSYALEGSVFAPA</sequence>
<gene>
    <name evidence="1" type="ORF">P9847_01820</name>
</gene>
<dbReference type="Proteomes" id="UP001343257">
    <property type="component" value="Unassembled WGS sequence"/>
</dbReference>
<protein>
    <submittedName>
        <fullName evidence="1">Uncharacterized protein</fullName>
    </submittedName>
</protein>